<feature type="domain" description="Immunoglobulin-like beta-sandwich" evidence="5">
    <location>
        <begin position="78"/>
        <end position="123"/>
    </location>
</feature>
<evidence type="ECO:0000313" key="6">
    <source>
        <dbReference type="EMBL" id="POI18503.1"/>
    </source>
</evidence>
<protein>
    <recommendedName>
        <fullName evidence="5">Immunoglobulin-like beta-sandwich domain-containing protein</fullName>
    </recommendedName>
</protein>
<evidence type="ECO:0000313" key="7">
    <source>
        <dbReference type="Proteomes" id="UP000237246"/>
    </source>
</evidence>
<dbReference type="Proteomes" id="UP000237246">
    <property type="component" value="Unassembled WGS sequence"/>
</dbReference>
<keyword evidence="7" id="KW-1185">Reference proteome</keyword>
<feature type="non-terminal residue" evidence="6">
    <location>
        <position position="149"/>
    </location>
</feature>
<keyword evidence="1" id="KW-0677">Repeat</keyword>
<dbReference type="AlphaFoldDB" id="A0A2P4S335"/>
<name>A0A2P4S335_BAMTH</name>
<keyword evidence="2" id="KW-1015">Disulfide bond</keyword>
<dbReference type="PANTHER" id="PTHR11738:SF186">
    <property type="entry name" value="OSTEOCLAST-ASSOCIATED IMMUNOGLOBULIN-LIKE RECEPTOR"/>
    <property type="match status" value="1"/>
</dbReference>
<dbReference type="Pfam" id="PF00047">
    <property type="entry name" value="ig"/>
    <property type="match status" value="1"/>
</dbReference>
<dbReference type="EMBL" id="PPHD01122885">
    <property type="protein sequence ID" value="POI18503.1"/>
    <property type="molecule type" value="Genomic_DNA"/>
</dbReference>
<dbReference type="InterPro" id="IPR013151">
    <property type="entry name" value="Immunoglobulin_dom"/>
</dbReference>
<dbReference type="PANTHER" id="PTHR11738">
    <property type="entry name" value="MHC CLASS I NK CELL RECEPTOR"/>
    <property type="match status" value="1"/>
</dbReference>
<evidence type="ECO:0000259" key="5">
    <source>
        <dbReference type="Pfam" id="PF00047"/>
    </source>
</evidence>
<dbReference type="Gene3D" id="2.60.40.10">
    <property type="entry name" value="Immunoglobulins"/>
    <property type="match status" value="2"/>
</dbReference>
<evidence type="ECO:0000256" key="2">
    <source>
        <dbReference type="ARBA" id="ARBA00023157"/>
    </source>
</evidence>
<gene>
    <name evidence="6" type="ORF">CIB84_017753</name>
</gene>
<dbReference type="SUPFAM" id="SSF48726">
    <property type="entry name" value="Immunoglobulin"/>
    <property type="match status" value="2"/>
</dbReference>
<evidence type="ECO:0000256" key="4">
    <source>
        <dbReference type="ARBA" id="ARBA00023319"/>
    </source>
</evidence>
<keyword evidence="3" id="KW-0325">Glycoprotein</keyword>
<dbReference type="InterPro" id="IPR013783">
    <property type="entry name" value="Ig-like_fold"/>
</dbReference>
<accession>A0A2P4S335</accession>
<dbReference type="InterPro" id="IPR036179">
    <property type="entry name" value="Ig-like_dom_sf"/>
</dbReference>
<evidence type="ECO:0000256" key="3">
    <source>
        <dbReference type="ARBA" id="ARBA00023180"/>
    </source>
</evidence>
<proteinExistence type="predicted"/>
<dbReference type="FunFam" id="2.60.40.10:FF:000033">
    <property type="entry name" value="Killer cell immunoglobulin-like receptor"/>
    <property type="match status" value="1"/>
</dbReference>
<reference evidence="6 7" key="1">
    <citation type="submission" date="2018-01" db="EMBL/GenBank/DDBJ databases">
        <title>Comparison of the Chinese Bamboo Partridge and Red Junglefowl genome sequences highlights the importance of demography in genome evolution.</title>
        <authorList>
            <person name="Tiley G.P."/>
            <person name="Kimball R.T."/>
            <person name="Braun E.L."/>
            <person name="Burleigh J.G."/>
        </authorList>
    </citation>
    <scope>NUCLEOTIDE SEQUENCE [LARGE SCALE GENOMIC DNA]</scope>
    <source>
        <strain evidence="6">RTK389</strain>
        <tissue evidence="6">Blood</tissue>
    </source>
</reference>
<keyword evidence="4" id="KW-0393">Immunoglobulin domain</keyword>
<sequence>MDVLQDTAEFSLVSVEKEDAEKYQCQYRALEPPMTSGKSDPVELLVTDHRYPPPSISLRKHVEMGTNITSCCWDKKYEVTFFLHKEGHSAPIQHQKPSAGGTATFTLFRVTPADSGTYRCSYRIRGCCLLSSPLGDSVKLEVMPTPAPP</sequence>
<organism evidence="6 7">
    <name type="scientific">Bambusicola thoracicus</name>
    <name type="common">Chinese bamboo-partridge</name>
    <name type="synonym">Perdix thoracica</name>
    <dbReference type="NCBI Taxonomy" id="9083"/>
    <lineage>
        <taxon>Eukaryota</taxon>
        <taxon>Metazoa</taxon>
        <taxon>Chordata</taxon>
        <taxon>Craniata</taxon>
        <taxon>Vertebrata</taxon>
        <taxon>Euteleostomi</taxon>
        <taxon>Archelosauria</taxon>
        <taxon>Archosauria</taxon>
        <taxon>Dinosauria</taxon>
        <taxon>Saurischia</taxon>
        <taxon>Theropoda</taxon>
        <taxon>Coelurosauria</taxon>
        <taxon>Aves</taxon>
        <taxon>Neognathae</taxon>
        <taxon>Galloanserae</taxon>
        <taxon>Galliformes</taxon>
        <taxon>Phasianidae</taxon>
        <taxon>Perdicinae</taxon>
        <taxon>Bambusicola</taxon>
    </lineage>
</organism>
<dbReference type="GO" id="GO:0002764">
    <property type="term" value="P:immune response-regulating signaling pathway"/>
    <property type="evidence" value="ECO:0007669"/>
    <property type="project" value="TreeGrafter"/>
</dbReference>
<dbReference type="InterPro" id="IPR050412">
    <property type="entry name" value="Ig-like_Receptors_ImmuneReg"/>
</dbReference>
<evidence type="ECO:0000256" key="1">
    <source>
        <dbReference type="ARBA" id="ARBA00022737"/>
    </source>
</evidence>
<dbReference type="OrthoDB" id="9119623at2759"/>
<comment type="caution">
    <text evidence="6">The sequence shown here is derived from an EMBL/GenBank/DDBJ whole genome shotgun (WGS) entry which is preliminary data.</text>
</comment>